<protein>
    <submittedName>
        <fullName evidence="2">Uncharacterized protein</fullName>
    </submittedName>
</protein>
<feature type="region of interest" description="Disordered" evidence="1">
    <location>
        <begin position="1"/>
        <end position="92"/>
    </location>
</feature>
<comment type="caution">
    <text evidence="2">The sequence shown here is derived from an EMBL/GenBank/DDBJ whole genome shotgun (WGS) entry which is preliminary data.</text>
</comment>
<dbReference type="EMBL" id="JBFXLT010000168">
    <property type="protein sequence ID" value="KAL2802700.1"/>
    <property type="molecule type" value="Genomic_DNA"/>
</dbReference>
<organism evidence="2 3">
    <name type="scientific">Aspergillus granulosus</name>
    <dbReference type="NCBI Taxonomy" id="176169"/>
    <lineage>
        <taxon>Eukaryota</taxon>
        <taxon>Fungi</taxon>
        <taxon>Dikarya</taxon>
        <taxon>Ascomycota</taxon>
        <taxon>Pezizomycotina</taxon>
        <taxon>Eurotiomycetes</taxon>
        <taxon>Eurotiomycetidae</taxon>
        <taxon>Eurotiales</taxon>
        <taxon>Aspergillaceae</taxon>
        <taxon>Aspergillus</taxon>
        <taxon>Aspergillus subgen. Nidulantes</taxon>
    </lineage>
</organism>
<feature type="compositionally biased region" description="Polar residues" evidence="1">
    <location>
        <begin position="1"/>
        <end position="15"/>
    </location>
</feature>
<sequence length="242" mass="27355">MDQQRNSGQFLTYSDQETRGRCAGRSYQDSEIQKAKGHKSIFARNSGRLEGHKKRWNSQGDENEWESISRDNQESGAGIMGQKKPPVEEDRQQRLRKTAWTSRTTELIGLRPSVHFQVRQVGKLAKAAILVQVPRLVDYIDYSTRQLGNESSQELVGSHSPMVQPILAETCDVTFSGWCHQSAVTSHVHIHPSPGSNLHHHFDFSTHHFFKLTDYGYVTGIVDSTHYPCNVALSPVPVQCTR</sequence>
<keyword evidence="3" id="KW-1185">Reference proteome</keyword>
<dbReference type="Proteomes" id="UP001610334">
    <property type="component" value="Unassembled WGS sequence"/>
</dbReference>
<evidence type="ECO:0000256" key="1">
    <source>
        <dbReference type="SAM" id="MobiDB-lite"/>
    </source>
</evidence>
<evidence type="ECO:0000313" key="2">
    <source>
        <dbReference type="EMBL" id="KAL2802700.1"/>
    </source>
</evidence>
<gene>
    <name evidence="2" type="ORF">BJX63DRAFT_101574</name>
</gene>
<accession>A0ABR4GUF7</accession>
<proteinExistence type="predicted"/>
<reference evidence="2 3" key="1">
    <citation type="submission" date="2024-07" db="EMBL/GenBank/DDBJ databases">
        <title>Section-level genome sequencing and comparative genomics of Aspergillus sections Usti and Cavernicolus.</title>
        <authorList>
            <consortium name="Lawrence Berkeley National Laboratory"/>
            <person name="Nybo J.L."/>
            <person name="Vesth T.C."/>
            <person name="Theobald S."/>
            <person name="Frisvad J.C."/>
            <person name="Larsen T.O."/>
            <person name="Kjaerboelling I."/>
            <person name="Rothschild-Mancinelli K."/>
            <person name="Lyhne E.K."/>
            <person name="Kogle M.E."/>
            <person name="Barry K."/>
            <person name="Clum A."/>
            <person name="Na H."/>
            <person name="Ledsgaard L."/>
            <person name="Lin J."/>
            <person name="Lipzen A."/>
            <person name="Kuo A."/>
            <person name="Riley R."/>
            <person name="Mondo S."/>
            <person name="Labutti K."/>
            <person name="Haridas S."/>
            <person name="Pangalinan J."/>
            <person name="Salamov A.A."/>
            <person name="Simmons B.A."/>
            <person name="Magnuson J.K."/>
            <person name="Chen J."/>
            <person name="Drula E."/>
            <person name="Henrissat B."/>
            <person name="Wiebenga A."/>
            <person name="Lubbers R.J."/>
            <person name="Gomes A.C."/>
            <person name="Makela M.R."/>
            <person name="Stajich J."/>
            <person name="Grigoriev I.V."/>
            <person name="Mortensen U.H."/>
            <person name="De Vries R.P."/>
            <person name="Baker S.E."/>
            <person name="Andersen M.R."/>
        </authorList>
    </citation>
    <scope>NUCLEOTIDE SEQUENCE [LARGE SCALE GENOMIC DNA]</scope>
    <source>
        <strain evidence="2 3">CBS 588.65</strain>
    </source>
</reference>
<evidence type="ECO:0000313" key="3">
    <source>
        <dbReference type="Proteomes" id="UP001610334"/>
    </source>
</evidence>
<name>A0ABR4GUF7_9EURO</name>